<dbReference type="InterPro" id="IPR011856">
    <property type="entry name" value="tRNA_endonuc-like_dom_sf"/>
</dbReference>
<evidence type="ECO:0000313" key="2">
    <source>
        <dbReference type="Proteomes" id="UP000503129"/>
    </source>
</evidence>
<dbReference type="RefSeq" id="WP_169264067.1">
    <property type="nucleotide sequence ID" value="NZ_CAWOXK010000001.1"/>
</dbReference>
<dbReference type="KEGG" id="bsen:DP114_32275"/>
<dbReference type="GO" id="GO:0003676">
    <property type="term" value="F:nucleic acid binding"/>
    <property type="evidence" value="ECO:0007669"/>
    <property type="project" value="InterPro"/>
</dbReference>
<evidence type="ECO:0000313" key="1">
    <source>
        <dbReference type="EMBL" id="QDL11956.1"/>
    </source>
</evidence>
<dbReference type="InterPro" id="IPR011335">
    <property type="entry name" value="Restrct_endonuc-II-like"/>
</dbReference>
<dbReference type="Pfam" id="PF08814">
    <property type="entry name" value="XisH"/>
    <property type="match status" value="1"/>
</dbReference>
<organism evidence="1 2">
    <name type="scientific">Brasilonema sennae CENA114</name>
    <dbReference type="NCBI Taxonomy" id="415709"/>
    <lineage>
        <taxon>Bacteria</taxon>
        <taxon>Bacillati</taxon>
        <taxon>Cyanobacteriota</taxon>
        <taxon>Cyanophyceae</taxon>
        <taxon>Nostocales</taxon>
        <taxon>Scytonemataceae</taxon>
        <taxon>Brasilonema</taxon>
        <taxon>Bromeliae group (in: Brasilonema)</taxon>
    </lineage>
</organism>
<name>A0A856MS08_9CYAN</name>
<dbReference type="EMBL" id="CP030118">
    <property type="protein sequence ID" value="QDL11956.1"/>
    <property type="molecule type" value="Genomic_DNA"/>
</dbReference>
<dbReference type="Proteomes" id="UP000503129">
    <property type="component" value="Chromosome"/>
</dbReference>
<sequence>MSAKDRFHDTVKIALQKDGWLITDDPLRIRISSTTKLYIDLGAEKIIAADRDGQKIAVEIKSFLAASTMAEFHTAIGQYINYRYALVDFGYKHTLYLAIPLITYNDFFTQPFVQSVIQRSQVNLLVYDDEKEEVVQWQS</sequence>
<reference evidence="1 2" key="1">
    <citation type="submission" date="2018-06" db="EMBL/GenBank/DDBJ databases">
        <title>Comparative genomics of Brasilonema spp. strains.</title>
        <authorList>
            <person name="Alvarenga D.O."/>
            <person name="Fiore M.F."/>
            <person name="Varani A.M."/>
        </authorList>
    </citation>
    <scope>NUCLEOTIDE SEQUENCE [LARGE SCALE GENOMIC DNA]</scope>
    <source>
        <strain evidence="1 2">CENA114</strain>
    </source>
</reference>
<protein>
    <submittedName>
        <fullName evidence="1">Fatty-acid oxidation protein subunit alpha</fullName>
    </submittedName>
</protein>
<dbReference type="SUPFAM" id="SSF52980">
    <property type="entry name" value="Restriction endonuclease-like"/>
    <property type="match status" value="1"/>
</dbReference>
<proteinExistence type="predicted"/>
<keyword evidence="2" id="KW-1185">Reference proteome</keyword>
<dbReference type="Gene3D" id="3.40.1350.10">
    <property type="match status" value="1"/>
</dbReference>
<dbReference type="CDD" id="cd22366">
    <property type="entry name" value="XisH-like"/>
    <property type="match status" value="1"/>
</dbReference>
<dbReference type="InterPro" id="IPR014919">
    <property type="entry name" value="XisH"/>
</dbReference>
<accession>A0A856MS08</accession>
<dbReference type="AlphaFoldDB" id="A0A856MS08"/>
<gene>
    <name evidence="1" type="ORF">DP114_32275</name>
</gene>